<dbReference type="STRING" id="1304275.C41B8_12479"/>
<evidence type="ECO:0000313" key="4">
    <source>
        <dbReference type="EMBL" id="KEZ76889.1"/>
    </source>
</evidence>
<dbReference type="Pfam" id="PF14341">
    <property type="entry name" value="PilX_N"/>
    <property type="match status" value="1"/>
</dbReference>
<dbReference type="OrthoDB" id="5298746at2"/>
<protein>
    <submittedName>
        <fullName evidence="4">Type IV fimbrial biogenesis protein PilX</fullName>
    </submittedName>
</protein>
<dbReference type="Pfam" id="PF13681">
    <property type="entry name" value="PilX"/>
    <property type="match status" value="1"/>
</dbReference>
<accession>A0A084IJK5</accession>
<dbReference type="Proteomes" id="UP000028302">
    <property type="component" value="Unassembled WGS sequence"/>
</dbReference>
<evidence type="ECO:0000259" key="2">
    <source>
        <dbReference type="Pfam" id="PF13681"/>
    </source>
</evidence>
<evidence type="ECO:0000256" key="1">
    <source>
        <dbReference type="SAM" id="Phobius"/>
    </source>
</evidence>
<sequence length="198" mass="21109">MTPYNMPTRPLARREEGFILVTSLIFLVIITLLAVSAINSSTLQQRMANNQREKSRALDAADSALRHVETLLASNDFRQCNAVMSPGSGTNAAANNGCDAGASGLTVVPASPDANQSATYYLSDAFWSRSGVSTYQLPGDSGSSGLNIQYLVEYIREQADDLNPGSAGTVVLFRITARAQGRSPASRAVVQSVYQITT</sequence>
<feature type="domain" description="Type 4 fimbrial biogenesis protein PilX N-terminal" evidence="3">
    <location>
        <begin position="17"/>
        <end position="66"/>
    </location>
</feature>
<dbReference type="InterPro" id="IPR025746">
    <property type="entry name" value="PilX_N_dom"/>
</dbReference>
<dbReference type="InterPro" id="IPR025205">
    <property type="entry name" value="PilX/PilW_C"/>
</dbReference>
<comment type="caution">
    <text evidence="4">The sequence shown here is derived from an EMBL/GenBank/DDBJ whole genome shotgun (WGS) entry which is preliminary data.</text>
</comment>
<feature type="transmembrane region" description="Helical" evidence="1">
    <location>
        <begin position="17"/>
        <end position="38"/>
    </location>
</feature>
<evidence type="ECO:0000259" key="3">
    <source>
        <dbReference type="Pfam" id="PF14341"/>
    </source>
</evidence>
<dbReference type="AlphaFoldDB" id="A0A084IJK5"/>
<gene>
    <name evidence="4" type="ORF">C41B8_12479</name>
</gene>
<reference evidence="4 5" key="1">
    <citation type="submission" date="2013-03" db="EMBL/GenBank/DDBJ databases">
        <title>Salinisphaera hydrothermalis C41B8 Genome Sequencing.</title>
        <authorList>
            <person name="Li C."/>
            <person name="Lai Q."/>
            <person name="Shao Z."/>
        </authorList>
    </citation>
    <scope>NUCLEOTIDE SEQUENCE [LARGE SCALE GENOMIC DNA]</scope>
    <source>
        <strain evidence="4 5">C41B8</strain>
    </source>
</reference>
<proteinExistence type="predicted"/>
<organism evidence="4 5">
    <name type="scientific">Salinisphaera hydrothermalis (strain C41B8)</name>
    <dbReference type="NCBI Taxonomy" id="1304275"/>
    <lineage>
        <taxon>Bacteria</taxon>
        <taxon>Pseudomonadati</taxon>
        <taxon>Pseudomonadota</taxon>
        <taxon>Gammaproteobacteria</taxon>
        <taxon>Salinisphaerales</taxon>
        <taxon>Salinisphaeraceae</taxon>
        <taxon>Salinisphaera</taxon>
    </lineage>
</organism>
<dbReference type="EMBL" id="APNK01000020">
    <property type="protein sequence ID" value="KEZ76889.1"/>
    <property type="molecule type" value="Genomic_DNA"/>
</dbReference>
<keyword evidence="1" id="KW-0472">Membrane</keyword>
<dbReference type="RefSeq" id="WP_051883476.1">
    <property type="nucleotide sequence ID" value="NZ_APNK01000020.1"/>
</dbReference>
<dbReference type="eggNOG" id="COG4726">
    <property type="taxonomic scope" value="Bacteria"/>
</dbReference>
<keyword evidence="1" id="KW-0812">Transmembrane</keyword>
<name>A0A084IJK5_SALHC</name>
<keyword evidence="5" id="KW-1185">Reference proteome</keyword>
<evidence type="ECO:0000313" key="5">
    <source>
        <dbReference type="Proteomes" id="UP000028302"/>
    </source>
</evidence>
<keyword evidence="1" id="KW-1133">Transmembrane helix</keyword>
<feature type="domain" description="PilX/PilW C-terminal" evidence="2">
    <location>
        <begin position="103"/>
        <end position="195"/>
    </location>
</feature>